<dbReference type="AlphaFoldDB" id="A0AA88Y256"/>
<dbReference type="GO" id="GO:0060147">
    <property type="term" value="P:regulation of post-transcriptional gene silencing"/>
    <property type="evidence" value="ECO:0007669"/>
    <property type="project" value="InterPro"/>
</dbReference>
<gene>
    <name evidence="1" type="ORF">FSP39_004922</name>
</gene>
<organism evidence="1 2">
    <name type="scientific">Pinctada imbricata</name>
    <name type="common">Atlantic pearl-oyster</name>
    <name type="synonym">Pinctada martensii</name>
    <dbReference type="NCBI Taxonomy" id="66713"/>
    <lineage>
        <taxon>Eukaryota</taxon>
        <taxon>Metazoa</taxon>
        <taxon>Spiralia</taxon>
        <taxon>Lophotrochozoa</taxon>
        <taxon>Mollusca</taxon>
        <taxon>Bivalvia</taxon>
        <taxon>Autobranchia</taxon>
        <taxon>Pteriomorphia</taxon>
        <taxon>Pterioida</taxon>
        <taxon>Pterioidea</taxon>
        <taxon>Pteriidae</taxon>
        <taxon>Pinctada</taxon>
    </lineage>
</organism>
<dbReference type="PANTHER" id="PTHR16212">
    <property type="entry name" value="FOCADHESIN FAMILY MEMBER"/>
    <property type="match status" value="1"/>
</dbReference>
<dbReference type="PANTHER" id="PTHR16212:SF4">
    <property type="entry name" value="FOCADHESIN"/>
    <property type="match status" value="1"/>
</dbReference>
<sequence length="169" mass="18999">MKEISPSGFLITNKKLNVLYITRYYDALWKIYTEVLAKKKSLKIEVINSTSPEIAELKLLWECSCMVNSVVSSTACWYLVSLVTKGDAEFSYVINGFLNLVPSVKSLNAVVKAVSDLLVLQVALAVNQDQEYQCPYALSRHDIDLKKTEEKEAVNTTQKIVNKIDQCAL</sequence>
<keyword evidence="2" id="KW-1185">Reference proteome</keyword>
<dbReference type="Proteomes" id="UP001186944">
    <property type="component" value="Unassembled WGS sequence"/>
</dbReference>
<comment type="caution">
    <text evidence="1">The sequence shown here is derived from an EMBL/GenBank/DDBJ whole genome shotgun (WGS) entry which is preliminary data.</text>
</comment>
<reference evidence="1" key="1">
    <citation type="submission" date="2019-08" db="EMBL/GenBank/DDBJ databases">
        <title>The improved chromosome-level genome for the pearl oyster Pinctada fucata martensii using PacBio sequencing and Hi-C.</title>
        <authorList>
            <person name="Zheng Z."/>
        </authorList>
    </citation>
    <scope>NUCLEOTIDE SEQUENCE</scope>
    <source>
        <strain evidence="1">ZZ-2019</strain>
        <tissue evidence="1">Adductor muscle</tissue>
    </source>
</reference>
<dbReference type="EMBL" id="VSWD01000007">
    <property type="protein sequence ID" value="KAK3096935.1"/>
    <property type="molecule type" value="Genomic_DNA"/>
</dbReference>
<name>A0AA88Y256_PINIB</name>
<evidence type="ECO:0000313" key="1">
    <source>
        <dbReference type="EMBL" id="KAK3096935.1"/>
    </source>
</evidence>
<evidence type="ECO:0000313" key="2">
    <source>
        <dbReference type="Proteomes" id="UP001186944"/>
    </source>
</evidence>
<protein>
    <submittedName>
        <fullName evidence="1">Uncharacterized protein</fullName>
    </submittedName>
</protein>
<dbReference type="InterPro" id="IPR045163">
    <property type="entry name" value="Focadhesin/RST1"/>
</dbReference>
<proteinExistence type="predicted"/>
<accession>A0AA88Y256</accession>